<proteinExistence type="predicted"/>
<dbReference type="AlphaFoldDB" id="A4JUE5"/>
<dbReference type="Proteomes" id="UP000002287">
    <property type="component" value="Plasmid pBVIE01"/>
</dbReference>
<evidence type="ECO:0000313" key="2">
    <source>
        <dbReference type="Proteomes" id="UP000002287"/>
    </source>
</evidence>
<evidence type="ECO:0000313" key="1">
    <source>
        <dbReference type="EMBL" id="ABO59898.1"/>
    </source>
</evidence>
<accession>A4JUE5</accession>
<dbReference type="KEGG" id="bvi:Bcep1808_7012"/>
<name>A4JUE5_BURVG</name>
<protein>
    <submittedName>
        <fullName evidence="1">Uncharacterized protein</fullName>
    </submittedName>
</protein>
<geneLocation type="plasmid" evidence="1 2">
    <name>pBVIE01</name>
</geneLocation>
<sequence>MQDTRFILFSPSEATNTGAGFWSSEDGWSQFDSASEFDEVVRHRIPFPKSARRDAGWVLVGSILHMALARDFSKLDAASKFDQLADRYADKVIAGRSHLFDALEIQGVREDHQPGNPWGSCIEVNNEDPQVYSVYAHQIHNGEFGGVECIGDFAQHAAAVTFAAELRAAYGWPVHDYVPENSRTPRKECWLAGGGFGCPAPFTHAALAARI</sequence>
<gene>
    <name evidence="1" type="ordered locus">Bcep1808_7012</name>
</gene>
<dbReference type="EMBL" id="CP000617">
    <property type="protein sequence ID" value="ABO59898.1"/>
    <property type="molecule type" value="Genomic_DNA"/>
</dbReference>
<reference evidence="1 2" key="1">
    <citation type="submission" date="2007-03" db="EMBL/GenBank/DDBJ databases">
        <title>Complete sequence of plasmid pBVIE01 of Burkholderia vietnamiensis G4.</title>
        <authorList>
            <consortium name="US DOE Joint Genome Institute"/>
            <person name="Copeland A."/>
            <person name="Lucas S."/>
            <person name="Lapidus A."/>
            <person name="Barry K."/>
            <person name="Detter J.C."/>
            <person name="Glavina del Rio T."/>
            <person name="Hammon N."/>
            <person name="Israni S."/>
            <person name="Dalin E."/>
            <person name="Tice H."/>
            <person name="Pitluck S."/>
            <person name="Chain P."/>
            <person name="Malfatti S."/>
            <person name="Shin M."/>
            <person name="Vergez L."/>
            <person name="Schmutz J."/>
            <person name="Larimer F."/>
            <person name="Land M."/>
            <person name="Hauser L."/>
            <person name="Kyrpides N."/>
            <person name="Tiedje J."/>
            <person name="Richardson P."/>
        </authorList>
    </citation>
    <scope>NUCLEOTIDE SEQUENCE [LARGE SCALE GENOMIC DNA]</scope>
    <source>
        <strain evidence="2">G4 / LMG 22486</strain>
        <plasmid evidence="1 2">pBVIE01</plasmid>
    </source>
</reference>
<dbReference type="HOGENOM" id="CLU_1271422_0_0_4"/>
<keyword evidence="1" id="KW-0614">Plasmid</keyword>
<organism evidence="1 2">
    <name type="scientific">Burkholderia vietnamiensis (strain G4 / LMG 22486)</name>
    <name type="common">Burkholderia cepacia (strain R1808)</name>
    <dbReference type="NCBI Taxonomy" id="269482"/>
    <lineage>
        <taxon>Bacteria</taxon>
        <taxon>Pseudomonadati</taxon>
        <taxon>Pseudomonadota</taxon>
        <taxon>Betaproteobacteria</taxon>
        <taxon>Burkholderiales</taxon>
        <taxon>Burkholderiaceae</taxon>
        <taxon>Burkholderia</taxon>
        <taxon>Burkholderia cepacia complex</taxon>
    </lineage>
</organism>